<gene>
    <name evidence="1" type="ORF">K7432_004637</name>
</gene>
<sequence length="500" mass="58717">MEVLHTDILERVFTYLAHPPWYATVCRRFYRISQDPLIRVESYFNEYGVHGLWQVAKRHLPFLTYKIYKRLLERGVEDDVWFYQVYVHEVIISQVSKDSLNRKPLPWNDVGMILEEGLLKYTEEDLNRDCLMTYQFLKPFQRIEDPSIEKTVDLLTHYRTLPTYQSLWHTFSLAVYSRVSLSQSIGGFMIHLISTRAPVVEMMIKNQVYLSTLDSHITCALLTNEYDHPQERDDLLSNLQRVGLCKKLSEDTLLNVFTYFASHDGLAPVLKIIQENWSEAITNKDLSDITKQAIREMFASPNAWWNDSSMEILLTKIPDSEQFLYELVTSRLRKRKMEKVLNETEHGFLERFDELLNEESPDTEMVEFFVSVALWQDRTLPIIQFLDIVDLEILRSFGKSMEEFICGVLPTTFQVKPTMLERERVRTLGKLLELWKSDFLGTSTLPCSSEPLYTPSTQFHRQLMTILKSTYSPELVARFENYLSPTMIKTWRDVSRIAST</sequence>
<comment type="caution">
    <text evidence="1">The sequence shown here is derived from an EMBL/GenBank/DDBJ whole genome shotgun (WGS) entry which is preliminary data.</text>
</comment>
<accession>A0ABR2W4K5</accession>
<keyword evidence="2" id="KW-1185">Reference proteome</keyword>
<evidence type="ECO:0000313" key="2">
    <source>
        <dbReference type="Proteomes" id="UP001479436"/>
    </source>
</evidence>
<protein>
    <recommendedName>
        <fullName evidence="3">F-box domain-containing protein</fullName>
    </recommendedName>
</protein>
<dbReference type="Proteomes" id="UP001479436">
    <property type="component" value="Unassembled WGS sequence"/>
</dbReference>
<organism evidence="1 2">
    <name type="scientific">Basidiobolus ranarum</name>
    <dbReference type="NCBI Taxonomy" id="34480"/>
    <lineage>
        <taxon>Eukaryota</taxon>
        <taxon>Fungi</taxon>
        <taxon>Fungi incertae sedis</taxon>
        <taxon>Zoopagomycota</taxon>
        <taxon>Entomophthoromycotina</taxon>
        <taxon>Basidiobolomycetes</taxon>
        <taxon>Basidiobolales</taxon>
        <taxon>Basidiobolaceae</taxon>
        <taxon>Basidiobolus</taxon>
    </lineage>
</organism>
<name>A0ABR2W4K5_9FUNG</name>
<proteinExistence type="predicted"/>
<evidence type="ECO:0000313" key="1">
    <source>
        <dbReference type="EMBL" id="KAK9719639.1"/>
    </source>
</evidence>
<reference evidence="1 2" key="1">
    <citation type="submission" date="2023-04" db="EMBL/GenBank/DDBJ databases">
        <title>Genome of Basidiobolus ranarum AG-B5.</title>
        <authorList>
            <person name="Stajich J.E."/>
            <person name="Carter-House D."/>
            <person name="Gryganskyi A."/>
        </authorList>
    </citation>
    <scope>NUCLEOTIDE SEQUENCE [LARGE SCALE GENOMIC DNA]</scope>
    <source>
        <strain evidence="1 2">AG-B5</strain>
    </source>
</reference>
<dbReference type="EMBL" id="JASJQH010007039">
    <property type="protein sequence ID" value="KAK9719639.1"/>
    <property type="molecule type" value="Genomic_DNA"/>
</dbReference>
<evidence type="ECO:0008006" key="3">
    <source>
        <dbReference type="Google" id="ProtNLM"/>
    </source>
</evidence>